<organism evidence="1 2">
    <name type="scientific">Ixodes persulcatus</name>
    <name type="common">Taiga tick</name>
    <dbReference type="NCBI Taxonomy" id="34615"/>
    <lineage>
        <taxon>Eukaryota</taxon>
        <taxon>Metazoa</taxon>
        <taxon>Ecdysozoa</taxon>
        <taxon>Arthropoda</taxon>
        <taxon>Chelicerata</taxon>
        <taxon>Arachnida</taxon>
        <taxon>Acari</taxon>
        <taxon>Parasitiformes</taxon>
        <taxon>Ixodida</taxon>
        <taxon>Ixodoidea</taxon>
        <taxon>Ixodidae</taxon>
        <taxon>Ixodinae</taxon>
        <taxon>Ixodes</taxon>
    </lineage>
</organism>
<proteinExistence type="predicted"/>
<evidence type="ECO:0000313" key="2">
    <source>
        <dbReference type="Proteomes" id="UP000805193"/>
    </source>
</evidence>
<keyword evidence="2" id="KW-1185">Reference proteome</keyword>
<reference evidence="1 2" key="1">
    <citation type="journal article" date="2020" name="Cell">
        <title>Large-Scale Comparative Analyses of Tick Genomes Elucidate Their Genetic Diversity and Vector Capacities.</title>
        <authorList>
            <consortium name="Tick Genome and Microbiome Consortium (TIGMIC)"/>
            <person name="Jia N."/>
            <person name="Wang J."/>
            <person name="Shi W."/>
            <person name="Du L."/>
            <person name="Sun Y."/>
            <person name="Zhan W."/>
            <person name="Jiang J.F."/>
            <person name="Wang Q."/>
            <person name="Zhang B."/>
            <person name="Ji P."/>
            <person name="Bell-Sakyi L."/>
            <person name="Cui X.M."/>
            <person name="Yuan T.T."/>
            <person name="Jiang B.G."/>
            <person name="Yang W.F."/>
            <person name="Lam T.T."/>
            <person name="Chang Q.C."/>
            <person name="Ding S.J."/>
            <person name="Wang X.J."/>
            <person name="Zhu J.G."/>
            <person name="Ruan X.D."/>
            <person name="Zhao L."/>
            <person name="Wei J.T."/>
            <person name="Ye R.Z."/>
            <person name="Que T.C."/>
            <person name="Du C.H."/>
            <person name="Zhou Y.H."/>
            <person name="Cheng J.X."/>
            <person name="Dai P.F."/>
            <person name="Guo W.B."/>
            <person name="Han X.H."/>
            <person name="Huang E.J."/>
            <person name="Li L.F."/>
            <person name="Wei W."/>
            <person name="Gao Y.C."/>
            <person name="Liu J.Z."/>
            <person name="Shao H.Z."/>
            <person name="Wang X."/>
            <person name="Wang C.C."/>
            <person name="Yang T.C."/>
            <person name="Huo Q.B."/>
            <person name="Li W."/>
            <person name="Chen H.Y."/>
            <person name="Chen S.E."/>
            <person name="Zhou L.G."/>
            <person name="Ni X.B."/>
            <person name="Tian J.H."/>
            <person name="Sheng Y."/>
            <person name="Liu T."/>
            <person name="Pan Y.S."/>
            <person name="Xia L.Y."/>
            <person name="Li J."/>
            <person name="Zhao F."/>
            <person name="Cao W.C."/>
        </authorList>
    </citation>
    <scope>NUCLEOTIDE SEQUENCE [LARGE SCALE GENOMIC DNA]</scope>
    <source>
        <strain evidence="1">Iper-2018</strain>
    </source>
</reference>
<comment type="caution">
    <text evidence="1">The sequence shown here is derived from an EMBL/GenBank/DDBJ whole genome shotgun (WGS) entry which is preliminary data.</text>
</comment>
<evidence type="ECO:0000313" key="1">
    <source>
        <dbReference type="EMBL" id="KAG0423237.1"/>
    </source>
</evidence>
<sequence length="210" mass="23167">MVGDARLKANTQILNTKRRRAWNEKISASRKTTPSTSPMPQAALPLVETTGSSLCSATLPMPQAAFPLVDVAGPSSSRDRIDAVFYTEEECVECEQRADDRKASLADQSATSRKFELLDVCMESDDTDRGTEYVIVDMKVLQELFASPACGKCGMATVGLSKCEGEAVPAWQCKLVLTCFELQFRRESIFFSTSRRGSQDYALRDQLEGE</sequence>
<protein>
    <submittedName>
        <fullName evidence="1">Uncharacterized protein</fullName>
    </submittedName>
</protein>
<accession>A0AC60PRZ2</accession>
<dbReference type="EMBL" id="JABSTQ010010127">
    <property type="protein sequence ID" value="KAG0423237.1"/>
    <property type="molecule type" value="Genomic_DNA"/>
</dbReference>
<dbReference type="Proteomes" id="UP000805193">
    <property type="component" value="Unassembled WGS sequence"/>
</dbReference>
<name>A0AC60PRZ2_IXOPE</name>
<gene>
    <name evidence="1" type="ORF">HPB47_000972</name>
</gene>